<evidence type="ECO:0000259" key="13">
    <source>
        <dbReference type="Pfam" id="PF01636"/>
    </source>
</evidence>
<evidence type="ECO:0000256" key="7">
    <source>
        <dbReference type="ARBA" id="ARBA00022840"/>
    </source>
</evidence>
<dbReference type="GO" id="GO:0046677">
    <property type="term" value="P:response to antibiotic"/>
    <property type="evidence" value="ECO:0007669"/>
    <property type="project" value="UniProtKB-KW"/>
</dbReference>
<evidence type="ECO:0000256" key="12">
    <source>
        <dbReference type="PIRSR" id="PIRSR000706-2"/>
    </source>
</evidence>
<keyword evidence="5 10" id="KW-0547">Nucleotide-binding</keyword>
<name>A0A7Z2NW01_9SPHN</name>
<keyword evidence="15" id="KW-1185">Reference proteome</keyword>
<evidence type="ECO:0000256" key="6">
    <source>
        <dbReference type="ARBA" id="ARBA00022777"/>
    </source>
</evidence>
<dbReference type="Gene3D" id="3.90.1200.10">
    <property type="match status" value="1"/>
</dbReference>
<protein>
    <recommendedName>
        <fullName evidence="3">Aminoglycoside 3'-phosphotransferase</fullName>
        <ecNumber evidence="2">2.7.1.95</ecNumber>
    </recommendedName>
</protein>
<dbReference type="InterPro" id="IPR002575">
    <property type="entry name" value="Aminoglycoside_PTrfase"/>
</dbReference>
<evidence type="ECO:0000256" key="5">
    <source>
        <dbReference type="ARBA" id="ARBA00022741"/>
    </source>
</evidence>
<evidence type="ECO:0000256" key="11">
    <source>
        <dbReference type="PIRSR" id="PIRSR000706-1"/>
    </source>
</evidence>
<evidence type="ECO:0000256" key="1">
    <source>
        <dbReference type="ARBA" id="ARBA00006219"/>
    </source>
</evidence>
<gene>
    <name evidence="14" type="primary">aph(3')</name>
    <name evidence="14" type="ORF">GVO57_08575</name>
</gene>
<comment type="catalytic activity">
    <reaction evidence="9">
        <text>kanamycin A + ATP = kanamycin 3'-phosphate + ADP + H(+)</text>
        <dbReference type="Rhea" id="RHEA:24256"/>
        <dbReference type="ChEBI" id="CHEBI:15378"/>
        <dbReference type="ChEBI" id="CHEBI:30616"/>
        <dbReference type="ChEBI" id="CHEBI:57909"/>
        <dbReference type="ChEBI" id="CHEBI:58214"/>
        <dbReference type="ChEBI" id="CHEBI:456216"/>
        <dbReference type="EC" id="2.7.1.95"/>
    </reaction>
</comment>
<dbReference type="GO" id="GO:0005524">
    <property type="term" value="F:ATP binding"/>
    <property type="evidence" value="ECO:0007669"/>
    <property type="project" value="UniProtKB-KW"/>
</dbReference>
<dbReference type="SUPFAM" id="SSF56112">
    <property type="entry name" value="Protein kinase-like (PK-like)"/>
    <property type="match status" value="1"/>
</dbReference>
<dbReference type="RefSeq" id="WP_160592789.1">
    <property type="nucleotide sequence ID" value="NZ_CP047895.1"/>
</dbReference>
<dbReference type="Proteomes" id="UP000464468">
    <property type="component" value="Chromosome"/>
</dbReference>
<dbReference type="AlphaFoldDB" id="A0A7Z2NW01"/>
<dbReference type="PANTHER" id="PTHR21310:SF41">
    <property type="entry name" value="3'-PHOSPHOTRANSFERASE, PUTATIVE-RELATED"/>
    <property type="match status" value="1"/>
</dbReference>
<keyword evidence="7 10" id="KW-0067">ATP-binding</keyword>
<dbReference type="Pfam" id="PF01636">
    <property type="entry name" value="APH"/>
    <property type="match status" value="1"/>
</dbReference>
<evidence type="ECO:0000256" key="10">
    <source>
        <dbReference type="PIRNR" id="PIRNR000706"/>
    </source>
</evidence>
<accession>A0A7Z2NW01</accession>
<comment type="similarity">
    <text evidence="1 10">Belongs to the aminoglycoside phosphotransferase family.</text>
</comment>
<dbReference type="GO" id="GO:0008910">
    <property type="term" value="F:kanamycin kinase activity"/>
    <property type="evidence" value="ECO:0007669"/>
    <property type="project" value="UniProtKB-EC"/>
</dbReference>
<dbReference type="PANTHER" id="PTHR21310">
    <property type="entry name" value="AMINOGLYCOSIDE PHOSPHOTRANSFERASE-RELATED-RELATED"/>
    <property type="match status" value="1"/>
</dbReference>
<proteinExistence type="inferred from homology"/>
<dbReference type="EC" id="2.7.1.95" evidence="2"/>
<feature type="binding site" evidence="12">
    <location>
        <position position="203"/>
    </location>
    <ligand>
        <name>Mg(2+)</name>
        <dbReference type="ChEBI" id="CHEBI:18420"/>
    </ligand>
</feature>
<dbReference type="PIRSF" id="PIRSF000706">
    <property type="entry name" value="Kanamycin_kin"/>
    <property type="match status" value="1"/>
</dbReference>
<dbReference type="InterPro" id="IPR024165">
    <property type="entry name" value="Kan/Strep_kinase"/>
</dbReference>
<keyword evidence="8 10" id="KW-0046">Antibiotic resistance</keyword>
<evidence type="ECO:0000313" key="15">
    <source>
        <dbReference type="Proteomes" id="UP000464468"/>
    </source>
</evidence>
<feature type="domain" description="Aminoglycoside phosphotransferase" evidence="13">
    <location>
        <begin position="18"/>
        <end position="250"/>
    </location>
</feature>
<reference evidence="14 15" key="1">
    <citation type="submission" date="2020-01" db="EMBL/GenBank/DDBJ databases">
        <title>Sphingomonas sp. C33 whole genome sequece.</title>
        <authorList>
            <person name="Park C."/>
        </authorList>
    </citation>
    <scope>NUCLEOTIDE SEQUENCE [LARGE SCALE GENOMIC DNA]</scope>
    <source>
        <strain evidence="14 15">C33</strain>
    </source>
</reference>
<dbReference type="CDD" id="cd05150">
    <property type="entry name" value="APH"/>
    <property type="match status" value="1"/>
</dbReference>
<dbReference type="Gene3D" id="3.30.200.20">
    <property type="entry name" value="Phosphorylase Kinase, domain 1"/>
    <property type="match status" value="1"/>
</dbReference>
<evidence type="ECO:0000256" key="8">
    <source>
        <dbReference type="ARBA" id="ARBA00023251"/>
    </source>
</evidence>
<dbReference type="InterPro" id="IPR051678">
    <property type="entry name" value="AGP_Transferase"/>
</dbReference>
<evidence type="ECO:0000256" key="2">
    <source>
        <dbReference type="ARBA" id="ARBA00012193"/>
    </source>
</evidence>
<dbReference type="KEGG" id="schy:GVO57_08575"/>
<keyword evidence="12" id="KW-0460">Magnesium</keyword>
<evidence type="ECO:0000256" key="9">
    <source>
        <dbReference type="ARBA" id="ARBA00048925"/>
    </source>
</evidence>
<sequence length="258" mass="27907">MPDCPMPTPFPAMLDGDWVPVTGGESGGLVFARQGERPAYLKYGTGRVADELTNEMARLRWLEGRWPAPRMLAFASEGGAAWLLTEALSGVTVDALLAAEPHRAAEIAALLGRYLRDFHALPAGQCPFEMGADLRMTAASRNIELGLVDETDFDAERQGWTAAQVWDALVATRPEGLRRVVTHGDFSTGNLLIADGAVAGMIDVGRLGLADPWQDLAILWNNLSAYGADAQAAMLAAYGITEPDEARLRFHLLLDELF</sequence>
<dbReference type="EMBL" id="CP047895">
    <property type="protein sequence ID" value="QHL90863.1"/>
    <property type="molecule type" value="Genomic_DNA"/>
</dbReference>
<dbReference type="GO" id="GO:0046872">
    <property type="term" value="F:metal ion binding"/>
    <property type="evidence" value="ECO:0007669"/>
    <property type="project" value="UniProtKB-KW"/>
</dbReference>
<organism evidence="14 15">
    <name type="scientific">Sphingomonas changnyeongensis</name>
    <dbReference type="NCBI Taxonomy" id="2698679"/>
    <lineage>
        <taxon>Bacteria</taxon>
        <taxon>Pseudomonadati</taxon>
        <taxon>Pseudomonadota</taxon>
        <taxon>Alphaproteobacteria</taxon>
        <taxon>Sphingomonadales</taxon>
        <taxon>Sphingomonadaceae</taxon>
        <taxon>Sphingomonas</taxon>
    </lineage>
</organism>
<evidence type="ECO:0000256" key="4">
    <source>
        <dbReference type="ARBA" id="ARBA00022679"/>
    </source>
</evidence>
<keyword evidence="12" id="KW-0479">Metal-binding</keyword>
<evidence type="ECO:0000313" key="14">
    <source>
        <dbReference type="EMBL" id="QHL90863.1"/>
    </source>
</evidence>
<dbReference type="InterPro" id="IPR011009">
    <property type="entry name" value="Kinase-like_dom_sf"/>
</dbReference>
<feature type="binding site" evidence="12">
    <location>
        <position position="190"/>
    </location>
    <ligand>
        <name>Mg(2+)</name>
        <dbReference type="ChEBI" id="CHEBI:18420"/>
    </ligand>
</feature>
<keyword evidence="4 10" id="KW-0808">Transferase</keyword>
<evidence type="ECO:0000256" key="3">
    <source>
        <dbReference type="ARBA" id="ARBA00017903"/>
    </source>
</evidence>
<keyword evidence="6 10" id="KW-0418">Kinase</keyword>
<dbReference type="NCBIfam" id="NF033068">
    <property type="entry name" value="APH_3p"/>
    <property type="match status" value="1"/>
</dbReference>
<feature type="active site" description="Proton acceptor" evidence="11">
    <location>
        <position position="185"/>
    </location>
</feature>